<proteinExistence type="inferred from homology"/>
<dbReference type="HOGENOM" id="CLU_069132_0_0_5"/>
<feature type="domain" description="Na+/H+ antiporter MnhB subunit-related protein" evidence="8">
    <location>
        <begin position="191"/>
        <end position="307"/>
    </location>
</feature>
<feature type="transmembrane region" description="Helical" evidence="7">
    <location>
        <begin position="190"/>
        <end position="214"/>
    </location>
</feature>
<comment type="subcellular location">
    <subcellularLocation>
        <location evidence="1">Cell membrane</location>
        <topology evidence="1">Multi-pass membrane protein</topology>
    </subcellularLocation>
</comment>
<feature type="transmembrane region" description="Helical" evidence="7">
    <location>
        <begin position="96"/>
        <end position="116"/>
    </location>
</feature>
<feature type="transmembrane region" description="Helical" evidence="7">
    <location>
        <begin position="6"/>
        <end position="24"/>
    </location>
</feature>
<keyword evidence="4 7" id="KW-0812">Transmembrane</keyword>
<dbReference type="Pfam" id="PF04039">
    <property type="entry name" value="MnhB"/>
    <property type="match status" value="1"/>
</dbReference>
<dbReference type="AlphaFoldDB" id="E6VNQ4"/>
<dbReference type="InterPro" id="IPR025383">
    <property type="entry name" value="MrpA_C/MbhD"/>
</dbReference>
<comment type="similarity">
    <text evidence="2">Belongs to the CPA3 antiporters (TC 2.A.63) subunit B family.</text>
</comment>
<protein>
    <submittedName>
        <fullName evidence="10">Na+/H+ antiporter MnhB subunit-related protein</fullName>
    </submittedName>
</protein>
<dbReference type="PANTHER" id="PTHR33932:SF4">
    <property type="entry name" value="NA(+)_H(+) ANTIPORTER SUBUNIT B"/>
    <property type="match status" value="1"/>
</dbReference>
<evidence type="ECO:0000256" key="6">
    <source>
        <dbReference type="ARBA" id="ARBA00023136"/>
    </source>
</evidence>
<evidence type="ECO:0000256" key="5">
    <source>
        <dbReference type="ARBA" id="ARBA00022989"/>
    </source>
</evidence>
<feature type="domain" description="MrpA C-terminal/MbhD" evidence="9">
    <location>
        <begin position="16"/>
        <end position="77"/>
    </location>
</feature>
<keyword evidence="5 7" id="KW-1133">Transmembrane helix</keyword>
<feature type="transmembrane region" description="Helical" evidence="7">
    <location>
        <begin position="284"/>
        <end position="306"/>
    </location>
</feature>
<dbReference type="BioCyc" id="RPAL652103:RPDX1_RS15795-MONOMER"/>
<evidence type="ECO:0000259" key="9">
    <source>
        <dbReference type="Pfam" id="PF13244"/>
    </source>
</evidence>
<evidence type="ECO:0000256" key="1">
    <source>
        <dbReference type="ARBA" id="ARBA00004651"/>
    </source>
</evidence>
<organism evidence="10 11">
    <name type="scientific">Rhodopseudomonas palustris (strain DX-1)</name>
    <dbReference type="NCBI Taxonomy" id="652103"/>
    <lineage>
        <taxon>Bacteria</taxon>
        <taxon>Pseudomonadati</taxon>
        <taxon>Pseudomonadota</taxon>
        <taxon>Alphaproteobacteria</taxon>
        <taxon>Hyphomicrobiales</taxon>
        <taxon>Nitrobacteraceae</taxon>
        <taxon>Rhodopseudomonas</taxon>
    </lineage>
</organism>
<evidence type="ECO:0000256" key="4">
    <source>
        <dbReference type="ARBA" id="ARBA00022692"/>
    </source>
</evidence>
<keyword evidence="3" id="KW-1003">Cell membrane</keyword>
<keyword evidence="6 7" id="KW-0472">Membrane</keyword>
<dbReference type="eggNOG" id="COG1563">
    <property type="taxonomic scope" value="Bacteria"/>
</dbReference>
<dbReference type="PANTHER" id="PTHR33932">
    <property type="entry name" value="NA(+)/H(+) ANTIPORTER SUBUNIT B"/>
    <property type="match status" value="1"/>
</dbReference>
<dbReference type="EMBL" id="CP002418">
    <property type="protein sequence ID" value="ADU44782.1"/>
    <property type="molecule type" value="Genomic_DNA"/>
</dbReference>
<dbReference type="STRING" id="652103.Rpdx1_3203"/>
<reference evidence="10" key="1">
    <citation type="submission" date="2010-12" db="EMBL/GenBank/DDBJ databases">
        <title>Complete sequence of Rhodopseudomonas palustris DX-1.</title>
        <authorList>
            <consortium name="US DOE Joint Genome Institute"/>
            <person name="Lucas S."/>
            <person name="Copeland A."/>
            <person name="Lapidus A."/>
            <person name="Cheng J.-F."/>
            <person name="Goodwin L."/>
            <person name="Pitluck S."/>
            <person name="Misra M."/>
            <person name="Chertkov O."/>
            <person name="Detter J.C."/>
            <person name="Han C."/>
            <person name="Tapia R."/>
            <person name="Land M."/>
            <person name="Hauser L."/>
            <person name="Kyrpides N."/>
            <person name="Ivanova N."/>
            <person name="Ovchinnikova G."/>
            <person name="Logan B."/>
            <person name="Oda Y."/>
            <person name="Harwood C."/>
            <person name="Woyke T."/>
        </authorList>
    </citation>
    <scope>NUCLEOTIDE SEQUENCE [LARGE SCALE GENOMIC DNA]</scope>
    <source>
        <strain evidence="10">DX-1</strain>
    </source>
</reference>
<dbReference type="InterPro" id="IPR007182">
    <property type="entry name" value="MnhB"/>
</dbReference>
<accession>E6VNQ4</accession>
<dbReference type="KEGG" id="rpx:Rpdx1_3203"/>
<evidence type="ECO:0000256" key="7">
    <source>
        <dbReference type="SAM" id="Phobius"/>
    </source>
</evidence>
<dbReference type="OrthoDB" id="4962908at2"/>
<feature type="transmembrane region" description="Helical" evidence="7">
    <location>
        <begin position="55"/>
        <end position="75"/>
    </location>
</feature>
<sequence>MTAPLAFDVVLGVPLLGVGLAAVLARDQFAAITLFIVYGLFVAIAWVRLDAVDVALAEAAIGAGLSGVLLLRAAGHLGHRHEIATSPSDDSLWRRLGTATLCAALAGMLALLSLSLPDEIAGLREAVDAGSAETGLRNPVTTVLLDFRGYDTLLETVVLFAALIGVWSLTPDQVWGGRPGLKERARPDGVLASFGRLLPPIGLMIGVYLVWTGADAPGGAFQAGTVLAAVWMLAIMAGLADAPPVSQVRLRLAVVVGPLLFVAVAVVGILVGGFLVIPTAHTKTIILAIEAGLTLSIAATLALLVMGRPRRPA</sequence>
<dbReference type="Proteomes" id="UP000001402">
    <property type="component" value="Chromosome"/>
</dbReference>
<feature type="transmembrane region" description="Helical" evidence="7">
    <location>
        <begin position="29"/>
        <end position="49"/>
    </location>
</feature>
<feature type="transmembrane region" description="Helical" evidence="7">
    <location>
        <begin position="152"/>
        <end position="169"/>
    </location>
</feature>
<dbReference type="GO" id="GO:0005886">
    <property type="term" value="C:plasma membrane"/>
    <property type="evidence" value="ECO:0007669"/>
    <property type="project" value="UniProtKB-SubCell"/>
</dbReference>
<evidence type="ECO:0000256" key="2">
    <source>
        <dbReference type="ARBA" id="ARBA00009425"/>
    </source>
</evidence>
<evidence type="ECO:0000313" key="10">
    <source>
        <dbReference type="EMBL" id="ADU44782.1"/>
    </source>
</evidence>
<name>E6VNQ4_RHOPX</name>
<dbReference type="Pfam" id="PF13244">
    <property type="entry name" value="MbhD"/>
    <property type="match status" value="1"/>
</dbReference>
<evidence type="ECO:0000256" key="3">
    <source>
        <dbReference type="ARBA" id="ARBA00022475"/>
    </source>
</evidence>
<feature type="transmembrane region" description="Helical" evidence="7">
    <location>
        <begin position="220"/>
        <end position="240"/>
    </location>
</feature>
<gene>
    <name evidence="10" type="ordered locus">Rpdx1_3203</name>
</gene>
<evidence type="ECO:0000259" key="8">
    <source>
        <dbReference type="Pfam" id="PF04039"/>
    </source>
</evidence>
<feature type="transmembrane region" description="Helical" evidence="7">
    <location>
        <begin position="252"/>
        <end position="278"/>
    </location>
</feature>
<dbReference type="InterPro" id="IPR050622">
    <property type="entry name" value="CPA3_antiporter_subunitB"/>
</dbReference>
<evidence type="ECO:0000313" key="11">
    <source>
        <dbReference type="Proteomes" id="UP000001402"/>
    </source>
</evidence>